<protein>
    <submittedName>
        <fullName evidence="2">Uncharacterized protein</fullName>
    </submittedName>
</protein>
<accession>A0ABQ9JXX3</accession>
<evidence type="ECO:0000256" key="1">
    <source>
        <dbReference type="SAM" id="Coils"/>
    </source>
</evidence>
<keyword evidence="1" id="KW-0175">Coiled coil</keyword>
<dbReference type="Proteomes" id="UP001162164">
    <property type="component" value="Unassembled WGS sequence"/>
</dbReference>
<evidence type="ECO:0000313" key="3">
    <source>
        <dbReference type="Proteomes" id="UP001162164"/>
    </source>
</evidence>
<reference evidence="2" key="1">
    <citation type="journal article" date="2023" name="Insect Mol. Biol.">
        <title>Genome sequencing provides insights into the evolution of gene families encoding plant cell wall-degrading enzymes in longhorned beetles.</title>
        <authorList>
            <person name="Shin N.R."/>
            <person name="Okamura Y."/>
            <person name="Kirsch R."/>
            <person name="Pauchet Y."/>
        </authorList>
    </citation>
    <scope>NUCLEOTIDE SEQUENCE</scope>
    <source>
        <strain evidence="2">MMC_N1</strain>
    </source>
</reference>
<dbReference type="EMBL" id="JAPWTJ010000111">
    <property type="protein sequence ID" value="KAJ8982706.1"/>
    <property type="molecule type" value="Genomic_DNA"/>
</dbReference>
<sequence>MICFIVEESLNTLNLYTERQLNEKIKKVEVTWDTKLKNQLKESDAILKECQAISEYSIIQCELEKSKVKNELIEKTKELENVQSKYSKISEEFDELNVKYKNLQSNLSSIIIELNVNKENINRRDRK</sequence>
<evidence type="ECO:0000313" key="2">
    <source>
        <dbReference type="EMBL" id="KAJ8982706.1"/>
    </source>
</evidence>
<comment type="caution">
    <text evidence="2">The sequence shown here is derived from an EMBL/GenBank/DDBJ whole genome shotgun (WGS) entry which is preliminary data.</text>
</comment>
<proteinExistence type="predicted"/>
<name>A0ABQ9JXX3_9CUCU</name>
<feature type="coiled-coil region" evidence="1">
    <location>
        <begin position="65"/>
        <end position="106"/>
    </location>
</feature>
<organism evidence="2 3">
    <name type="scientific">Molorchus minor</name>
    <dbReference type="NCBI Taxonomy" id="1323400"/>
    <lineage>
        <taxon>Eukaryota</taxon>
        <taxon>Metazoa</taxon>
        <taxon>Ecdysozoa</taxon>
        <taxon>Arthropoda</taxon>
        <taxon>Hexapoda</taxon>
        <taxon>Insecta</taxon>
        <taxon>Pterygota</taxon>
        <taxon>Neoptera</taxon>
        <taxon>Endopterygota</taxon>
        <taxon>Coleoptera</taxon>
        <taxon>Polyphaga</taxon>
        <taxon>Cucujiformia</taxon>
        <taxon>Chrysomeloidea</taxon>
        <taxon>Cerambycidae</taxon>
        <taxon>Lamiinae</taxon>
        <taxon>Monochamini</taxon>
        <taxon>Molorchus</taxon>
    </lineage>
</organism>
<keyword evidence="3" id="KW-1185">Reference proteome</keyword>
<gene>
    <name evidence="2" type="ORF">NQ317_004513</name>
</gene>